<gene>
    <name evidence="2" type="ORF">CHS0354_034493</name>
</gene>
<dbReference type="AlphaFoldDB" id="A0AAE0W052"/>
<dbReference type="InterPro" id="IPR017868">
    <property type="entry name" value="Filamin/ABP280_repeat-like"/>
</dbReference>
<dbReference type="Pfam" id="PF00630">
    <property type="entry name" value="Filamin"/>
    <property type="match status" value="1"/>
</dbReference>
<keyword evidence="3" id="KW-1185">Reference proteome</keyword>
<dbReference type="InterPro" id="IPR014756">
    <property type="entry name" value="Ig_E-set"/>
</dbReference>
<evidence type="ECO:0000313" key="3">
    <source>
        <dbReference type="Proteomes" id="UP001195483"/>
    </source>
</evidence>
<dbReference type="EMBL" id="JAEAOA010002028">
    <property type="protein sequence ID" value="KAK3596249.1"/>
    <property type="molecule type" value="Genomic_DNA"/>
</dbReference>
<dbReference type="SUPFAM" id="SSF81296">
    <property type="entry name" value="E set domains"/>
    <property type="match status" value="1"/>
</dbReference>
<reference evidence="2" key="3">
    <citation type="submission" date="2023-05" db="EMBL/GenBank/DDBJ databases">
        <authorList>
            <person name="Smith C.H."/>
        </authorList>
    </citation>
    <scope>NUCLEOTIDE SEQUENCE</scope>
    <source>
        <strain evidence="2">CHS0354</strain>
        <tissue evidence="2">Mantle</tissue>
    </source>
</reference>
<reference evidence="2" key="1">
    <citation type="journal article" date="2021" name="Genome Biol. Evol.">
        <title>A High-Quality Reference Genome for a Parasitic Bivalve with Doubly Uniparental Inheritance (Bivalvia: Unionida).</title>
        <authorList>
            <person name="Smith C.H."/>
        </authorList>
    </citation>
    <scope>NUCLEOTIDE SEQUENCE</scope>
    <source>
        <strain evidence="2">CHS0354</strain>
    </source>
</reference>
<name>A0AAE0W052_9BIVA</name>
<dbReference type="Proteomes" id="UP001195483">
    <property type="component" value="Unassembled WGS sequence"/>
</dbReference>
<accession>A0AAE0W052</accession>
<reference evidence="2" key="2">
    <citation type="journal article" date="2021" name="Genome Biol. Evol.">
        <title>Developing a high-quality reference genome for a parasitic bivalve with doubly uniparental inheritance (Bivalvia: Unionida).</title>
        <authorList>
            <person name="Smith C.H."/>
        </authorList>
    </citation>
    <scope>NUCLEOTIDE SEQUENCE</scope>
    <source>
        <strain evidence="2">CHS0354</strain>
        <tissue evidence="2">Mantle</tissue>
    </source>
</reference>
<proteinExistence type="predicted"/>
<comment type="caution">
    <text evidence="2">The sequence shown here is derived from an EMBL/GenBank/DDBJ whole genome shotgun (WGS) entry which is preliminary data.</text>
</comment>
<organism evidence="2 3">
    <name type="scientific">Potamilus streckersoni</name>
    <dbReference type="NCBI Taxonomy" id="2493646"/>
    <lineage>
        <taxon>Eukaryota</taxon>
        <taxon>Metazoa</taxon>
        <taxon>Spiralia</taxon>
        <taxon>Lophotrochozoa</taxon>
        <taxon>Mollusca</taxon>
        <taxon>Bivalvia</taxon>
        <taxon>Autobranchia</taxon>
        <taxon>Heteroconchia</taxon>
        <taxon>Palaeoheterodonta</taxon>
        <taxon>Unionida</taxon>
        <taxon>Unionoidea</taxon>
        <taxon>Unionidae</taxon>
        <taxon>Ambleminae</taxon>
        <taxon>Lampsilini</taxon>
        <taxon>Potamilus</taxon>
    </lineage>
</organism>
<evidence type="ECO:0000256" key="1">
    <source>
        <dbReference type="PROSITE-ProRule" id="PRU00087"/>
    </source>
</evidence>
<dbReference type="PROSITE" id="PS50194">
    <property type="entry name" value="FILAMIN_REPEAT"/>
    <property type="match status" value="1"/>
</dbReference>
<evidence type="ECO:0000313" key="2">
    <source>
        <dbReference type="EMBL" id="KAK3596249.1"/>
    </source>
</evidence>
<sequence>MASVLSHLPSSDEIWFEHAENRAVSVSIRGPRPHAVTETSVIYTGDNLYEVVYQVTLPGYYIITVKLDDESVTESPFICTVTI</sequence>
<dbReference type="InterPro" id="IPR013783">
    <property type="entry name" value="Ig-like_fold"/>
</dbReference>
<dbReference type="Gene3D" id="2.60.40.10">
    <property type="entry name" value="Immunoglobulins"/>
    <property type="match status" value="1"/>
</dbReference>
<feature type="repeat" description="Filamin" evidence="1">
    <location>
        <begin position="24"/>
        <end position="81"/>
    </location>
</feature>
<protein>
    <submittedName>
        <fullName evidence="2">Uncharacterized protein</fullName>
    </submittedName>
</protein>